<feature type="compositionally biased region" description="Low complexity" evidence="1">
    <location>
        <begin position="248"/>
        <end position="257"/>
    </location>
</feature>
<gene>
    <name evidence="2" type="ORF">D2V07_16660</name>
</gene>
<dbReference type="OrthoDB" id="9992455at2"/>
<feature type="region of interest" description="Disordered" evidence="1">
    <location>
        <begin position="238"/>
        <end position="290"/>
    </location>
</feature>
<accession>A0A418NNF8</accession>
<reference evidence="2 3" key="1">
    <citation type="submission" date="2018-08" db="EMBL/GenBank/DDBJ databases">
        <title>Erythrobacter zhengii sp.nov., a bacterium isolated from deep-sea sediment.</title>
        <authorList>
            <person name="Fang C."/>
            <person name="Wu Y.-H."/>
            <person name="Sun C."/>
            <person name="Wang H."/>
            <person name="Cheng H."/>
            <person name="Meng F.-X."/>
            <person name="Wang C.-S."/>
            <person name="Xu X.-W."/>
        </authorList>
    </citation>
    <scope>NUCLEOTIDE SEQUENCE [LARGE SCALE GENOMIC DNA]</scope>
    <source>
        <strain evidence="2 3">V18</strain>
    </source>
</reference>
<feature type="compositionally biased region" description="Low complexity" evidence="1">
    <location>
        <begin position="265"/>
        <end position="274"/>
    </location>
</feature>
<sequence>MLIDYGQALLAGKTLVPGYHEMQQERERSTQMALLNERARQEMKIALANQQREEDYLADAAITFQNPTAESVAKLHARYPQHSRAIATAWEARDEETRQNELTQLSTIVQRIRMGNIEGAAQFARQRYEADVEAGTADDGDLFVVRALESGDPDAVARVANGLLIEMSAAVGPERFGATWENLRQEERQQDRHAAVLAKDEAEAGVAAAEAAAAPQYYGARAEREAANADIAESDARFRDQENQSEIANRNARTVATTRRDARAAARASAPRGTSRPRRPTYSQYARNADGVRIGFNTATGEWERVN</sequence>
<dbReference type="RefSeq" id="WP_119588034.1">
    <property type="nucleotide sequence ID" value="NZ_CAWODQ010000002.1"/>
</dbReference>
<evidence type="ECO:0000313" key="3">
    <source>
        <dbReference type="Proteomes" id="UP000286576"/>
    </source>
</evidence>
<keyword evidence="3" id="KW-1185">Reference proteome</keyword>
<comment type="caution">
    <text evidence="2">The sequence shown here is derived from an EMBL/GenBank/DDBJ whole genome shotgun (WGS) entry which is preliminary data.</text>
</comment>
<name>A0A418NNF8_9SPHN</name>
<proteinExistence type="predicted"/>
<organism evidence="2 3">
    <name type="scientific">Aurantiacibacter zhengii</name>
    <dbReference type="NCBI Taxonomy" id="2307003"/>
    <lineage>
        <taxon>Bacteria</taxon>
        <taxon>Pseudomonadati</taxon>
        <taxon>Pseudomonadota</taxon>
        <taxon>Alphaproteobacteria</taxon>
        <taxon>Sphingomonadales</taxon>
        <taxon>Erythrobacteraceae</taxon>
        <taxon>Aurantiacibacter</taxon>
    </lineage>
</organism>
<evidence type="ECO:0000256" key="1">
    <source>
        <dbReference type="SAM" id="MobiDB-lite"/>
    </source>
</evidence>
<evidence type="ECO:0000313" key="2">
    <source>
        <dbReference type="EMBL" id="RIV83380.1"/>
    </source>
</evidence>
<dbReference type="AlphaFoldDB" id="A0A418NNF8"/>
<protein>
    <submittedName>
        <fullName evidence="2">Uncharacterized protein</fullName>
    </submittedName>
</protein>
<dbReference type="EMBL" id="QXFL01000010">
    <property type="protein sequence ID" value="RIV83380.1"/>
    <property type="molecule type" value="Genomic_DNA"/>
</dbReference>
<dbReference type="Proteomes" id="UP000286576">
    <property type="component" value="Unassembled WGS sequence"/>
</dbReference>